<dbReference type="OMA" id="ITFPARD"/>
<name>S2JQX6_MUCC1</name>
<evidence type="ECO:0000313" key="3">
    <source>
        <dbReference type="Proteomes" id="UP000014254"/>
    </source>
</evidence>
<organism evidence="2 3">
    <name type="scientific">Mucor circinelloides f. circinelloides (strain 1006PhL)</name>
    <name type="common">Mucormycosis agent</name>
    <name type="synonym">Calyptromyces circinelloides</name>
    <dbReference type="NCBI Taxonomy" id="1220926"/>
    <lineage>
        <taxon>Eukaryota</taxon>
        <taxon>Fungi</taxon>
        <taxon>Fungi incertae sedis</taxon>
        <taxon>Mucoromycota</taxon>
        <taxon>Mucoromycotina</taxon>
        <taxon>Mucoromycetes</taxon>
        <taxon>Mucorales</taxon>
        <taxon>Mucorineae</taxon>
        <taxon>Mucoraceae</taxon>
        <taxon>Mucor</taxon>
    </lineage>
</organism>
<keyword evidence="3" id="KW-1185">Reference proteome</keyword>
<dbReference type="STRING" id="1220926.S2JQX6"/>
<accession>S2JQX6</accession>
<dbReference type="Proteomes" id="UP000014254">
    <property type="component" value="Unassembled WGS sequence"/>
</dbReference>
<dbReference type="InParanoid" id="S2JQX6"/>
<evidence type="ECO:0000313" key="2">
    <source>
        <dbReference type="EMBL" id="EPB90897.1"/>
    </source>
</evidence>
<sequence length="260" mass="29922">MSSTEQQFNCIMAVLEKIQLSMTNQETINQTVDKRFIDQDKRFDKLKSAIQDILSRMNSSDSTTPPGPTTTPVSSHPPNTDAPSASNKQSNPTKKPTPTWANIASKPPVTLTDRKRQALHRTFNPPKSNPSEPNSYTFVYLSRSRRLNRVQIRKKFQELSIDNLRVLDITFPARDTIDVLLHEAYLPEFKSKLLEIDINPIPDFDPLDHNHIADPKYQDLTEDRRIRLAHALQQDRCMRTLYFIRPHLLPGVAKYFTRQG</sequence>
<feature type="compositionally biased region" description="Polar residues" evidence="1">
    <location>
        <begin position="81"/>
        <end position="102"/>
    </location>
</feature>
<dbReference type="VEuPathDB" id="FungiDB:HMPREF1544_02315"/>
<evidence type="ECO:0000256" key="1">
    <source>
        <dbReference type="SAM" id="MobiDB-lite"/>
    </source>
</evidence>
<protein>
    <submittedName>
        <fullName evidence="2">Uncharacterized protein</fullName>
    </submittedName>
</protein>
<dbReference type="EMBL" id="KE123915">
    <property type="protein sequence ID" value="EPB90897.1"/>
    <property type="molecule type" value="Genomic_DNA"/>
</dbReference>
<feature type="compositionally biased region" description="Low complexity" evidence="1">
    <location>
        <begin position="59"/>
        <end position="79"/>
    </location>
</feature>
<gene>
    <name evidence="2" type="ORF">HMPREF1544_02315</name>
</gene>
<reference evidence="3" key="1">
    <citation type="submission" date="2013-05" db="EMBL/GenBank/DDBJ databases">
        <title>The Genome sequence of Mucor circinelloides f. circinelloides 1006PhL.</title>
        <authorList>
            <consortium name="The Broad Institute Genomics Platform"/>
            <person name="Cuomo C."/>
            <person name="Earl A."/>
            <person name="Findley K."/>
            <person name="Lee S.C."/>
            <person name="Walker B."/>
            <person name="Young S."/>
            <person name="Zeng Q."/>
            <person name="Gargeya S."/>
            <person name="Fitzgerald M."/>
            <person name="Haas B."/>
            <person name="Abouelleil A."/>
            <person name="Allen A.W."/>
            <person name="Alvarado L."/>
            <person name="Arachchi H.M."/>
            <person name="Berlin A.M."/>
            <person name="Chapman S.B."/>
            <person name="Gainer-Dewar J."/>
            <person name="Goldberg J."/>
            <person name="Griggs A."/>
            <person name="Gujja S."/>
            <person name="Hansen M."/>
            <person name="Howarth C."/>
            <person name="Imamovic A."/>
            <person name="Ireland A."/>
            <person name="Larimer J."/>
            <person name="McCowan C."/>
            <person name="Murphy C."/>
            <person name="Pearson M."/>
            <person name="Poon T.W."/>
            <person name="Priest M."/>
            <person name="Roberts A."/>
            <person name="Saif S."/>
            <person name="Shea T."/>
            <person name="Sisk P."/>
            <person name="Sykes S."/>
            <person name="Wortman J."/>
            <person name="Nusbaum C."/>
            <person name="Birren B."/>
        </authorList>
    </citation>
    <scope>NUCLEOTIDE SEQUENCE [LARGE SCALE GENOMIC DNA]</scope>
    <source>
        <strain evidence="3">1006PhL</strain>
    </source>
</reference>
<proteinExistence type="predicted"/>
<dbReference type="OrthoDB" id="2289470at2759"/>
<dbReference type="AlphaFoldDB" id="S2JQX6"/>
<feature type="region of interest" description="Disordered" evidence="1">
    <location>
        <begin position="56"/>
        <end position="111"/>
    </location>
</feature>